<dbReference type="AlphaFoldDB" id="A0A495J047"/>
<gene>
    <name evidence="1" type="ORF">BDD43_2483</name>
</gene>
<name>A0A495J047_9SPHI</name>
<keyword evidence="2" id="KW-1185">Reference proteome</keyword>
<comment type="caution">
    <text evidence="1">The sequence shown here is derived from an EMBL/GenBank/DDBJ whole genome shotgun (WGS) entry which is preliminary data.</text>
</comment>
<proteinExistence type="predicted"/>
<sequence length="91" mass="10726">MNEIKKITYNCRKATFLIEKKQIGAISLREQLELRLHLAGCSVCKTFERQSILINRMVKQLINDNQHPEIKLSDTVKKEMQNRIENELNKN</sequence>
<reference evidence="1 2" key="1">
    <citation type="submission" date="2018-10" db="EMBL/GenBank/DDBJ databases">
        <title>Genomic Encyclopedia of Archaeal and Bacterial Type Strains, Phase II (KMG-II): from individual species to whole genera.</title>
        <authorList>
            <person name="Goeker M."/>
        </authorList>
    </citation>
    <scope>NUCLEOTIDE SEQUENCE [LARGE SCALE GENOMIC DNA]</scope>
    <source>
        <strain evidence="1 2">DSM 18602</strain>
    </source>
</reference>
<evidence type="ECO:0000313" key="1">
    <source>
        <dbReference type="EMBL" id="RKR82307.1"/>
    </source>
</evidence>
<evidence type="ECO:0000313" key="2">
    <source>
        <dbReference type="Proteomes" id="UP000268007"/>
    </source>
</evidence>
<protein>
    <submittedName>
        <fullName evidence="1">Uncharacterized protein</fullName>
    </submittedName>
</protein>
<dbReference type="EMBL" id="RBKU01000001">
    <property type="protein sequence ID" value="RKR82307.1"/>
    <property type="molecule type" value="Genomic_DNA"/>
</dbReference>
<dbReference type="RefSeq" id="WP_121197924.1">
    <property type="nucleotide sequence ID" value="NZ_RBKU01000001.1"/>
</dbReference>
<dbReference type="Proteomes" id="UP000268007">
    <property type="component" value="Unassembled WGS sequence"/>
</dbReference>
<dbReference type="OrthoDB" id="886726at2"/>
<organism evidence="1 2">
    <name type="scientific">Mucilaginibacter gracilis</name>
    <dbReference type="NCBI Taxonomy" id="423350"/>
    <lineage>
        <taxon>Bacteria</taxon>
        <taxon>Pseudomonadati</taxon>
        <taxon>Bacteroidota</taxon>
        <taxon>Sphingobacteriia</taxon>
        <taxon>Sphingobacteriales</taxon>
        <taxon>Sphingobacteriaceae</taxon>
        <taxon>Mucilaginibacter</taxon>
    </lineage>
</organism>
<accession>A0A495J047</accession>